<dbReference type="EMBL" id="ML978715">
    <property type="protein sequence ID" value="KAF2088893.1"/>
    <property type="molecule type" value="Genomic_DNA"/>
</dbReference>
<evidence type="ECO:0008006" key="3">
    <source>
        <dbReference type="Google" id="ProtNLM"/>
    </source>
</evidence>
<dbReference type="AlphaFoldDB" id="A0A6A5YBL4"/>
<organism evidence="1 2">
    <name type="scientific">Saccharata proteae CBS 121410</name>
    <dbReference type="NCBI Taxonomy" id="1314787"/>
    <lineage>
        <taxon>Eukaryota</taxon>
        <taxon>Fungi</taxon>
        <taxon>Dikarya</taxon>
        <taxon>Ascomycota</taxon>
        <taxon>Pezizomycotina</taxon>
        <taxon>Dothideomycetes</taxon>
        <taxon>Dothideomycetes incertae sedis</taxon>
        <taxon>Botryosphaeriales</taxon>
        <taxon>Saccharataceae</taxon>
        <taxon>Saccharata</taxon>
    </lineage>
</organism>
<keyword evidence="2" id="KW-1185">Reference proteome</keyword>
<dbReference type="OrthoDB" id="5422613at2759"/>
<sequence>LTMASEILTATIDNASIHRLRTTLKRICERSFIAHDLVGAELLAADASDDEANAAASKKRRFPRYAECGQCGDEYDVTDNRDGDCVWHDGARCPSPPSPPSSRDEWCRGFLSDCEEGRADYSLYCRYTCCKRQSEAEGCSVGTHSQAFRPVWVDTTPKKKRARR</sequence>
<proteinExistence type="predicted"/>
<reference evidence="1" key="1">
    <citation type="journal article" date="2020" name="Stud. Mycol.">
        <title>101 Dothideomycetes genomes: a test case for predicting lifestyles and emergence of pathogens.</title>
        <authorList>
            <person name="Haridas S."/>
            <person name="Albert R."/>
            <person name="Binder M."/>
            <person name="Bloem J."/>
            <person name="Labutti K."/>
            <person name="Salamov A."/>
            <person name="Andreopoulos B."/>
            <person name="Baker S."/>
            <person name="Barry K."/>
            <person name="Bills G."/>
            <person name="Bluhm B."/>
            <person name="Cannon C."/>
            <person name="Castanera R."/>
            <person name="Culley D."/>
            <person name="Daum C."/>
            <person name="Ezra D."/>
            <person name="Gonzalez J."/>
            <person name="Henrissat B."/>
            <person name="Kuo A."/>
            <person name="Liang C."/>
            <person name="Lipzen A."/>
            <person name="Lutzoni F."/>
            <person name="Magnuson J."/>
            <person name="Mondo S."/>
            <person name="Nolan M."/>
            <person name="Ohm R."/>
            <person name="Pangilinan J."/>
            <person name="Park H.-J."/>
            <person name="Ramirez L."/>
            <person name="Alfaro M."/>
            <person name="Sun H."/>
            <person name="Tritt A."/>
            <person name="Yoshinaga Y."/>
            <person name="Zwiers L.-H."/>
            <person name="Turgeon B."/>
            <person name="Goodwin S."/>
            <person name="Spatafora J."/>
            <person name="Crous P."/>
            <person name="Grigoriev I."/>
        </authorList>
    </citation>
    <scope>NUCLEOTIDE SEQUENCE</scope>
    <source>
        <strain evidence="1">CBS 121410</strain>
    </source>
</reference>
<protein>
    <recommendedName>
        <fullName evidence="3">C2H2-type domain-containing protein</fullName>
    </recommendedName>
</protein>
<accession>A0A6A5YBL4</accession>
<evidence type="ECO:0000313" key="1">
    <source>
        <dbReference type="EMBL" id="KAF2088893.1"/>
    </source>
</evidence>
<feature type="non-terminal residue" evidence="1">
    <location>
        <position position="1"/>
    </location>
</feature>
<evidence type="ECO:0000313" key="2">
    <source>
        <dbReference type="Proteomes" id="UP000799776"/>
    </source>
</evidence>
<dbReference type="PANTHER" id="PTHR38167">
    <property type="entry name" value="C2H2-TYPE DOMAIN-CONTAINING PROTEIN"/>
    <property type="match status" value="1"/>
</dbReference>
<gene>
    <name evidence="1" type="ORF">K490DRAFT_38680</name>
</gene>
<name>A0A6A5YBL4_9PEZI</name>
<dbReference type="PANTHER" id="PTHR38167:SF1">
    <property type="entry name" value="C2H2-TYPE DOMAIN-CONTAINING PROTEIN"/>
    <property type="match status" value="1"/>
</dbReference>
<dbReference type="Proteomes" id="UP000799776">
    <property type="component" value="Unassembled WGS sequence"/>
</dbReference>